<accession>X1B2Z1</accession>
<sequence>MIFLSFDVFLPINLSDNISPNLTLYLFIKLY</sequence>
<comment type="caution">
    <text evidence="1">The sequence shown here is derived from an EMBL/GenBank/DDBJ whole genome shotgun (WGS) entry which is preliminary data.</text>
</comment>
<reference evidence="1" key="1">
    <citation type="journal article" date="2014" name="Front. Microbiol.">
        <title>High frequency of phylogenetically diverse reductive dehalogenase-homologous genes in deep subseafloor sedimentary metagenomes.</title>
        <authorList>
            <person name="Kawai M."/>
            <person name="Futagami T."/>
            <person name="Toyoda A."/>
            <person name="Takaki Y."/>
            <person name="Nishi S."/>
            <person name="Hori S."/>
            <person name="Arai W."/>
            <person name="Tsubouchi T."/>
            <person name="Morono Y."/>
            <person name="Uchiyama I."/>
            <person name="Ito T."/>
            <person name="Fujiyama A."/>
            <person name="Inagaki F."/>
            <person name="Takami H."/>
        </authorList>
    </citation>
    <scope>NUCLEOTIDE SEQUENCE</scope>
    <source>
        <strain evidence="1">Expedition CK06-06</strain>
    </source>
</reference>
<feature type="non-terminal residue" evidence="1">
    <location>
        <position position="31"/>
    </location>
</feature>
<gene>
    <name evidence="1" type="ORF">S01H4_49966</name>
</gene>
<dbReference type="AlphaFoldDB" id="X1B2Z1"/>
<protein>
    <submittedName>
        <fullName evidence="1">Uncharacterized protein</fullName>
    </submittedName>
</protein>
<proteinExistence type="predicted"/>
<name>X1B2Z1_9ZZZZ</name>
<organism evidence="1">
    <name type="scientific">marine sediment metagenome</name>
    <dbReference type="NCBI Taxonomy" id="412755"/>
    <lineage>
        <taxon>unclassified sequences</taxon>
        <taxon>metagenomes</taxon>
        <taxon>ecological metagenomes</taxon>
    </lineage>
</organism>
<evidence type="ECO:0000313" key="1">
    <source>
        <dbReference type="EMBL" id="GAG90129.1"/>
    </source>
</evidence>
<dbReference type="EMBL" id="BART01028316">
    <property type="protein sequence ID" value="GAG90129.1"/>
    <property type="molecule type" value="Genomic_DNA"/>
</dbReference>